<organism evidence="1">
    <name type="scientific">Anguilla anguilla</name>
    <name type="common">European freshwater eel</name>
    <name type="synonym">Muraena anguilla</name>
    <dbReference type="NCBI Taxonomy" id="7936"/>
    <lineage>
        <taxon>Eukaryota</taxon>
        <taxon>Metazoa</taxon>
        <taxon>Chordata</taxon>
        <taxon>Craniata</taxon>
        <taxon>Vertebrata</taxon>
        <taxon>Euteleostomi</taxon>
        <taxon>Actinopterygii</taxon>
        <taxon>Neopterygii</taxon>
        <taxon>Teleostei</taxon>
        <taxon>Anguilliformes</taxon>
        <taxon>Anguillidae</taxon>
        <taxon>Anguilla</taxon>
    </lineage>
</organism>
<accession>A0A0E9SGR8</accession>
<sequence length="50" mass="5762">MKQAVFQSNASQCFLKYFPLFFIIPSEENVVSQTFSHIKVPNNNLNVLNN</sequence>
<name>A0A0E9SGR8_ANGAN</name>
<reference evidence="1" key="2">
    <citation type="journal article" date="2015" name="Fish Shellfish Immunol.">
        <title>Early steps in the European eel (Anguilla anguilla)-Vibrio vulnificus interaction in the gills: Role of the RtxA13 toxin.</title>
        <authorList>
            <person name="Callol A."/>
            <person name="Pajuelo D."/>
            <person name="Ebbesson L."/>
            <person name="Teles M."/>
            <person name="MacKenzie S."/>
            <person name="Amaro C."/>
        </authorList>
    </citation>
    <scope>NUCLEOTIDE SEQUENCE</scope>
</reference>
<dbReference type="AlphaFoldDB" id="A0A0E9SGR8"/>
<dbReference type="EMBL" id="GBXM01068869">
    <property type="protein sequence ID" value="JAH39708.1"/>
    <property type="molecule type" value="Transcribed_RNA"/>
</dbReference>
<protein>
    <submittedName>
        <fullName evidence="1">Uncharacterized protein</fullName>
    </submittedName>
</protein>
<evidence type="ECO:0000313" key="1">
    <source>
        <dbReference type="EMBL" id="JAH39708.1"/>
    </source>
</evidence>
<reference evidence="1" key="1">
    <citation type="submission" date="2014-11" db="EMBL/GenBank/DDBJ databases">
        <authorList>
            <person name="Amaro Gonzalez C."/>
        </authorList>
    </citation>
    <scope>NUCLEOTIDE SEQUENCE</scope>
</reference>
<proteinExistence type="predicted"/>